<feature type="compositionally biased region" description="Polar residues" evidence="7">
    <location>
        <begin position="23"/>
        <end position="33"/>
    </location>
</feature>
<dbReference type="PROSITE" id="PS50294">
    <property type="entry name" value="WD_REPEATS_REGION"/>
    <property type="match status" value="1"/>
</dbReference>
<dbReference type="PROSITE" id="PS00678">
    <property type="entry name" value="WD_REPEATS_1"/>
    <property type="match status" value="1"/>
</dbReference>
<feature type="region of interest" description="Disordered" evidence="7">
    <location>
        <begin position="152"/>
        <end position="217"/>
    </location>
</feature>
<gene>
    <name evidence="9" type="ORF">BCR42DRAFT_454637</name>
</gene>
<dbReference type="PANTHER" id="PTHR10253">
    <property type="entry name" value="POLYCOMB PROTEIN"/>
    <property type="match status" value="1"/>
</dbReference>
<dbReference type="Proteomes" id="UP000193560">
    <property type="component" value="Unassembled WGS sequence"/>
</dbReference>
<accession>A0A1X2I7H1</accession>
<feature type="repeat" description="WD" evidence="6">
    <location>
        <begin position="332"/>
        <end position="374"/>
    </location>
</feature>
<evidence type="ECO:0000256" key="7">
    <source>
        <dbReference type="SAM" id="MobiDB-lite"/>
    </source>
</evidence>
<evidence type="ECO:0000256" key="5">
    <source>
        <dbReference type="ARBA" id="ARBA00023163"/>
    </source>
</evidence>
<evidence type="ECO:0000256" key="1">
    <source>
        <dbReference type="ARBA" id="ARBA00008075"/>
    </source>
</evidence>
<keyword evidence="10" id="KW-1185">Reference proteome</keyword>
<feature type="region of interest" description="Disordered" evidence="7">
    <location>
        <begin position="428"/>
        <end position="454"/>
    </location>
</feature>
<reference evidence="9 10" key="1">
    <citation type="submission" date="2016-07" db="EMBL/GenBank/DDBJ databases">
        <title>Pervasive Adenine N6-methylation of Active Genes in Fungi.</title>
        <authorList>
            <consortium name="DOE Joint Genome Institute"/>
            <person name="Mondo S.J."/>
            <person name="Dannebaum R.O."/>
            <person name="Kuo R.C."/>
            <person name="Labutti K."/>
            <person name="Haridas S."/>
            <person name="Kuo A."/>
            <person name="Salamov A."/>
            <person name="Ahrendt S.R."/>
            <person name="Lipzen A."/>
            <person name="Sullivan W."/>
            <person name="Andreopoulos W.B."/>
            <person name="Clum A."/>
            <person name="Lindquist E."/>
            <person name="Daum C."/>
            <person name="Ramamoorthy G.K."/>
            <person name="Gryganskyi A."/>
            <person name="Culley D."/>
            <person name="Magnuson J.K."/>
            <person name="James T.Y."/>
            <person name="O'Malley M.A."/>
            <person name="Stajich J.E."/>
            <person name="Spatafora J.W."/>
            <person name="Visel A."/>
            <person name="Grigoriev I.V."/>
        </authorList>
    </citation>
    <scope>NUCLEOTIDE SEQUENCE [LARGE SCALE GENOMIC DNA]</scope>
    <source>
        <strain evidence="9 10">NRRL 1336</strain>
    </source>
</reference>
<keyword evidence="3" id="KW-0677">Repeat</keyword>
<protein>
    <submittedName>
        <fullName evidence="9">WD40-repeat-containing domain protein</fullName>
    </submittedName>
</protein>
<keyword evidence="4" id="KW-0805">Transcription regulation</keyword>
<feature type="domain" description="Leucine-rich repeat and WD repeat-containing protein 1 WD" evidence="8">
    <location>
        <begin position="215"/>
        <end position="373"/>
    </location>
</feature>
<evidence type="ECO:0000256" key="3">
    <source>
        <dbReference type="ARBA" id="ARBA00022737"/>
    </source>
</evidence>
<dbReference type="OrthoDB" id="7318948at2759"/>
<evidence type="ECO:0000259" key="8">
    <source>
        <dbReference type="Pfam" id="PF23215"/>
    </source>
</evidence>
<evidence type="ECO:0000256" key="6">
    <source>
        <dbReference type="PROSITE-ProRule" id="PRU00221"/>
    </source>
</evidence>
<comment type="similarity">
    <text evidence="1">Belongs to the WD repeat ESC family.</text>
</comment>
<feature type="compositionally biased region" description="Basic residues" evidence="7">
    <location>
        <begin position="161"/>
        <end position="190"/>
    </location>
</feature>
<dbReference type="InterPro" id="IPR015943">
    <property type="entry name" value="WD40/YVTN_repeat-like_dom_sf"/>
</dbReference>
<dbReference type="SUPFAM" id="SSF50978">
    <property type="entry name" value="WD40 repeat-like"/>
    <property type="match status" value="1"/>
</dbReference>
<feature type="compositionally biased region" description="Low complexity" evidence="7">
    <location>
        <begin position="82"/>
        <end position="96"/>
    </location>
</feature>
<dbReference type="Pfam" id="PF00400">
    <property type="entry name" value="WD40"/>
    <property type="match status" value="1"/>
</dbReference>
<dbReference type="Gene3D" id="2.130.10.10">
    <property type="entry name" value="YVTN repeat-like/Quinoprotein amine dehydrogenase"/>
    <property type="match status" value="1"/>
</dbReference>
<dbReference type="InterPro" id="IPR019775">
    <property type="entry name" value="WD40_repeat_CS"/>
</dbReference>
<name>A0A1X2I7H1_9FUNG</name>
<dbReference type="STRING" id="90262.A0A1X2I7H1"/>
<sequence>MSKNAMQFKFWDQSRKSRKTNLHTDTSSSTVTEQEARKQPGNDGAIKWNYVAFTPSDDPKHNNGTKATVLRSNTLRSESPRSKPGSRNSSKSGSQRSRTKRRRIPSFSSSDSDESGIAKTKRACAYPNSSCRTIMPLLRETFQLKYMLEGHSHLSQQTQPKRQKKSVSSKQKSVKSKKKESSSKRRGRGRQHQDNGDSDDDDDGGDDDGSDDDNDDSLDIWACEFEPSKDIPSTIVALCGGSSILFLDAHQGRYVKKYAHPEPLECFYTLAWTLLRGSRQLGRNTTNVEDGKNNNSEDDEDDDTCAAILAAAGKFGSIKLLDPTQTHCYRYLFGHQQSVLKLNFSKSEPRWLLSSSMDMTVRLWDIGTPTNEHDNSSCLAHFTVPGTGHPTSMSLSYDLSLLVVGKNNADLLQYAVYQSDIKKWRRDTHKANHTSDVNEDDNEKSKPTIIKPKSKFPHGEEWHDGYVEDVYILGQDGAEDDISNYAVSRGSNDMEILLWNPMTSTKTDADIHLSLEWPDSDDCTGMRFSIMEKDGQKLLLGGDHDGDIRLYNIGDGKCSKTLEDGSKELFQPMKVFSHESSTSLIRDVCISLDTRKFVAVDSDNTVFVWTCD</sequence>
<feature type="compositionally biased region" description="Polar residues" evidence="7">
    <location>
        <begin position="62"/>
        <end position="77"/>
    </location>
</feature>
<dbReference type="InterPro" id="IPR036322">
    <property type="entry name" value="WD40_repeat_dom_sf"/>
</dbReference>
<feature type="region of interest" description="Disordered" evidence="7">
    <location>
        <begin position="1"/>
        <end position="123"/>
    </location>
</feature>
<dbReference type="PROSITE" id="PS50082">
    <property type="entry name" value="WD_REPEATS_2"/>
    <property type="match status" value="1"/>
</dbReference>
<dbReference type="InterPro" id="IPR051243">
    <property type="entry name" value="PcG_WD-repeat"/>
</dbReference>
<evidence type="ECO:0000256" key="4">
    <source>
        <dbReference type="ARBA" id="ARBA00023015"/>
    </source>
</evidence>
<evidence type="ECO:0000256" key="2">
    <source>
        <dbReference type="ARBA" id="ARBA00022574"/>
    </source>
</evidence>
<evidence type="ECO:0000313" key="10">
    <source>
        <dbReference type="Proteomes" id="UP000193560"/>
    </source>
</evidence>
<dbReference type="EMBL" id="MCGE01000025">
    <property type="protein sequence ID" value="ORZ10117.1"/>
    <property type="molecule type" value="Genomic_DNA"/>
</dbReference>
<dbReference type="SMART" id="SM00320">
    <property type="entry name" value="WD40"/>
    <property type="match status" value="3"/>
</dbReference>
<dbReference type="Pfam" id="PF23215">
    <property type="entry name" value="WD_LRWD1"/>
    <property type="match status" value="1"/>
</dbReference>
<feature type="compositionally biased region" description="Acidic residues" evidence="7">
    <location>
        <begin position="196"/>
        <end position="217"/>
    </location>
</feature>
<keyword evidence="5" id="KW-0804">Transcription</keyword>
<dbReference type="AlphaFoldDB" id="A0A1X2I7H1"/>
<comment type="caution">
    <text evidence="9">The sequence shown here is derived from an EMBL/GenBank/DDBJ whole genome shotgun (WGS) entry which is preliminary data.</text>
</comment>
<organism evidence="9 10">
    <name type="scientific">Absidia repens</name>
    <dbReference type="NCBI Taxonomy" id="90262"/>
    <lineage>
        <taxon>Eukaryota</taxon>
        <taxon>Fungi</taxon>
        <taxon>Fungi incertae sedis</taxon>
        <taxon>Mucoromycota</taxon>
        <taxon>Mucoromycotina</taxon>
        <taxon>Mucoromycetes</taxon>
        <taxon>Mucorales</taxon>
        <taxon>Cunninghamellaceae</taxon>
        <taxon>Absidia</taxon>
    </lineage>
</organism>
<keyword evidence="2 6" id="KW-0853">WD repeat</keyword>
<dbReference type="InterPro" id="IPR001680">
    <property type="entry name" value="WD40_rpt"/>
</dbReference>
<evidence type="ECO:0000313" key="9">
    <source>
        <dbReference type="EMBL" id="ORZ10117.1"/>
    </source>
</evidence>
<dbReference type="InterPro" id="IPR056160">
    <property type="entry name" value="WD_LRWD1"/>
</dbReference>
<proteinExistence type="inferred from homology"/>